<feature type="domain" description="HD/PDEase" evidence="2">
    <location>
        <begin position="19"/>
        <end position="168"/>
    </location>
</feature>
<comment type="caution">
    <text evidence="3">The sequence shown here is derived from an EMBL/GenBank/DDBJ whole genome shotgun (WGS) entry which is preliminary data.</text>
</comment>
<dbReference type="InterPro" id="IPR050135">
    <property type="entry name" value="dGTPase-like"/>
</dbReference>
<protein>
    <recommendedName>
        <fullName evidence="2">HD/PDEase domain-containing protein</fullName>
    </recommendedName>
</protein>
<evidence type="ECO:0000259" key="2">
    <source>
        <dbReference type="SMART" id="SM00471"/>
    </source>
</evidence>
<name>A0A1J8RHP5_9AGAM</name>
<evidence type="ECO:0000313" key="4">
    <source>
        <dbReference type="Proteomes" id="UP000183567"/>
    </source>
</evidence>
<dbReference type="InterPro" id="IPR006674">
    <property type="entry name" value="HD_domain"/>
</dbReference>
<dbReference type="GO" id="GO:0008832">
    <property type="term" value="F:dGTPase activity"/>
    <property type="evidence" value="ECO:0007669"/>
    <property type="project" value="TreeGrafter"/>
</dbReference>
<organism evidence="3 4">
    <name type="scientific">Rhizopogon vesiculosus</name>
    <dbReference type="NCBI Taxonomy" id="180088"/>
    <lineage>
        <taxon>Eukaryota</taxon>
        <taxon>Fungi</taxon>
        <taxon>Dikarya</taxon>
        <taxon>Basidiomycota</taxon>
        <taxon>Agaricomycotina</taxon>
        <taxon>Agaricomycetes</taxon>
        <taxon>Agaricomycetidae</taxon>
        <taxon>Boletales</taxon>
        <taxon>Suillineae</taxon>
        <taxon>Rhizopogonaceae</taxon>
        <taxon>Rhizopogon</taxon>
    </lineage>
</organism>
<dbReference type="CDD" id="cd00077">
    <property type="entry name" value="HDc"/>
    <property type="match status" value="1"/>
</dbReference>
<dbReference type="GO" id="GO:0006203">
    <property type="term" value="P:dGTP catabolic process"/>
    <property type="evidence" value="ECO:0007669"/>
    <property type="project" value="TreeGrafter"/>
</dbReference>
<dbReference type="EMBL" id="LVVM01000189">
    <property type="protein sequence ID" value="OJA21338.1"/>
    <property type="molecule type" value="Genomic_DNA"/>
</dbReference>
<dbReference type="PANTHER" id="PTHR11373">
    <property type="entry name" value="DEOXYNUCLEOSIDE TRIPHOSPHATE TRIPHOSPHOHYDROLASE"/>
    <property type="match status" value="1"/>
</dbReference>
<sequence>MDLQLHRHLGISYYVFPGASHNRFEHCLGVGHLARMMAQHLQKSQPSLGIKDKHIRCVELAGLCHDLGHGPWSHVWDGHFIPIALPNHPKWSHEKASEMMFDDMVKQHDLRISPEEVETVKALISGKKERCKLGRTMPFLFEIVANDRNGIDVDKFDYIARDCHSVGEKRNISMTRLIHSARVIDARAIEYMVIDVLLIAQKYMKFAEYIDIPEKYLHLTDDLLNRINMTESKELAPARKIISRIQKRDLYRRIDHKIIDWDLKGVCQAHITPESIVHAAKHADLPGVDQGVVAELTVDHVIVDVSTMHYGRGGVNPVSQVMFYSKYNPNVCLQAEKEDISLLMPEKFGEVLMQVYTKEEKFMGLVQAAYRHVFKSLPIPDDQSEIATIAVITPPVTEAPSTPRILTRLPGLGVPSTQPSRSFVRTPSLSENKFTTLPPNYQSRSPSTIASRSLKRSREASVELDIDNPPPTRKSMRIAAAVGSTK</sequence>
<dbReference type="Gene3D" id="3.30.70.2760">
    <property type="match status" value="1"/>
</dbReference>
<dbReference type="GO" id="GO:0005634">
    <property type="term" value="C:nucleus"/>
    <property type="evidence" value="ECO:0007669"/>
    <property type="project" value="TreeGrafter"/>
</dbReference>
<dbReference type="SUPFAM" id="SSF109604">
    <property type="entry name" value="HD-domain/PDEase-like"/>
    <property type="match status" value="1"/>
</dbReference>
<accession>A0A1J8RHP5</accession>
<dbReference type="Gene3D" id="1.10.3210.10">
    <property type="entry name" value="Hypothetical protein af1432"/>
    <property type="match status" value="2"/>
</dbReference>
<feature type="compositionally biased region" description="Polar residues" evidence="1">
    <location>
        <begin position="431"/>
        <end position="451"/>
    </location>
</feature>
<gene>
    <name evidence="3" type="ORF">AZE42_07115</name>
</gene>
<feature type="region of interest" description="Disordered" evidence="1">
    <location>
        <begin position="431"/>
        <end position="486"/>
    </location>
</feature>
<dbReference type="PANTHER" id="PTHR11373:SF4">
    <property type="entry name" value="DEOXYNUCLEOSIDE TRIPHOSPHATE TRIPHOSPHOHYDROLASE SAMHD1"/>
    <property type="match status" value="1"/>
</dbReference>
<dbReference type="AlphaFoldDB" id="A0A1J8RHP5"/>
<evidence type="ECO:0000256" key="1">
    <source>
        <dbReference type="SAM" id="MobiDB-lite"/>
    </source>
</evidence>
<evidence type="ECO:0000313" key="3">
    <source>
        <dbReference type="EMBL" id="OJA21338.1"/>
    </source>
</evidence>
<dbReference type="Proteomes" id="UP000183567">
    <property type="component" value="Unassembled WGS sequence"/>
</dbReference>
<dbReference type="SMART" id="SM00471">
    <property type="entry name" value="HDc"/>
    <property type="match status" value="1"/>
</dbReference>
<dbReference type="Pfam" id="PF01966">
    <property type="entry name" value="HD"/>
    <property type="match status" value="1"/>
</dbReference>
<keyword evidence="4" id="KW-1185">Reference proteome</keyword>
<proteinExistence type="predicted"/>
<dbReference type="InterPro" id="IPR003607">
    <property type="entry name" value="HD/PDEase_dom"/>
</dbReference>
<dbReference type="OrthoDB" id="9991235at2759"/>
<reference evidence="3 4" key="1">
    <citation type="submission" date="2016-03" db="EMBL/GenBank/DDBJ databases">
        <title>Comparative genomics of the ectomycorrhizal sister species Rhizopogon vinicolor and Rhizopogon vesiculosus (Basidiomycota: Boletales) reveals a divergence of the mating type B locus.</title>
        <authorList>
            <person name="Mujic A.B."/>
            <person name="Kuo A."/>
            <person name="Tritt A."/>
            <person name="Lipzen A."/>
            <person name="Chen C."/>
            <person name="Johnson J."/>
            <person name="Sharma A."/>
            <person name="Barry K."/>
            <person name="Grigoriev I.V."/>
            <person name="Spatafora J.W."/>
        </authorList>
    </citation>
    <scope>NUCLEOTIDE SEQUENCE [LARGE SCALE GENOMIC DNA]</scope>
    <source>
        <strain evidence="3 4">AM-OR11-056</strain>
    </source>
</reference>